<dbReference type="EMBL" id="KN825088">
    <property type="protein sequence ID" value="KIK94733.1"/>
    <property type="molecule type" value="Genomic_DNA"/>
</dbReference>
<protein>
    <submittedName>
        <fullName evidence="1">Uncharacterized protein</fullName>
    </submittedName>
</protein>
<proteinExistence type="predicted"/>
<organism evidence="1 2">
    <name type="scientific">Paxillus rubicundulus Ve08.2h10</name>
    <dbReference type="NCBI Taxonomy" id="930991"/>
    <lineage>
        <taxon>Eukaryota</taxon>
        <taxon>Fungi</taxon>
        <taxon>Dikarya</taxon>
        <taxon>Basidiomycota</taxon>
        <taxon>Agaricomycotina</taxon>
        <taxon>Agaricomycetes</taxon>
        <taxon>Agaricomycetidae</taxon>
        <taxon>Boletales</taxon>
        <taxon>Paxilineae</taxon>
        <taxon>Paxillaceae</taxon>
        <taxon>Paxillus</taxon>
    </lineage>
</organism>
<dbReference type="AlphaFoldDB" id="A0A0D0DQJ8"/>
<gene>
    <name evidence="1" type="ORF">PAXRUDRAFT_142257</name>
</gene>
<reference evidence="1 2" key="1">
    <citation type="submission" date="2014-04" db="EMBL/GenBank/DDBJ databases">
        <authorList>
            <consortium name="DOE Joint Genome Institute"/>
            <person name="Kuo A."/>
            <person name="Kohler A."/>
            <person name="Jargeat P."/>
            <person name="Nagy L.G."/>
            <person name="Floudas D."/>
            <person name="Copeland A."/>
            <person name="Barry K.W."/>
            <person name="Cichocki N."/>
            <person name="Veneault-Fourrey C."/>
            <person name="LaButti K."/>
            <person name="Lindquist E.A."/>
            <person name="Lipzen A."/>
            <person name="Lundell T."/>
            <person name="Morin E."/>
            <person name="Murat C."/>
            <person name="Sun H."/>
            <person name="Tunlid A."/>
            <person name="Henrissat B."/>
            <person name="Grigoriev I.V."/>
            <person name="Hibbett D.S."/>
            <person name="Martin F."/>
            <person name="Nordberg H.P."/>
            <person name="Cantor M.N."/>
            <person name="Hua S.X."/>
        </authorList>
    </citation>
    <scope>NUCLEOTIDE SEQUENCE [LARGE SCALE GENOMIC DNA]</scope>
    <source>
        <strain evidence="1 2">Ve08.2h10</strain>
    </source>
</reference>
<evidence type="ECO:0000313" key="2">
    <source>
        <dbReference type="Proteomes" id="UP000054538"/>
    </source>
</evidence>
<dbReference type="OrthoDB" id="2678088at2759"/>
<dbReference type="Proteomes" id="UP000054538">
    <property type="component" value="Unassembled WGS sequence"/>
</dbReference>
<keyword evidence="2" id="KW-1185">Reference proteome</keyword>
<dbReference type="InParanoid" id="A0A0D0DQJ8"/>
<evidence type="ECO:0000313" key="1">
    <source>
        <dbReference type="EMBL" id="KIK94733.1"/>
    </source>
</evidence>
<accession>A0A0D0DQJ8</accession>
<reference evidence="2" key="2">
    <citation type="submission" date="2015-01" db="EMBL/GenBank/DDBJ databases">
        <title>Evolutionary Origins and Diversification of the Mycorrhizal Mutualists.</title>
        <authorList>
            <consortium name="DOE Joint Genome Institute"/>
            <consortium name="Mycorrhizal Genomics Consortium"/>
            <person name="Kohler A."/>
            <person name="Kuo A."/>
            <person name="Nagy L.G."/>
            <person name="Floudas D."/>
            <person name="Copeland A."/>
            <person name="Barry K.W."/>
            <person name="Cichocki N."/>
            <person name="Veneault-Fourrey C."/>
            <person name="LaButti K."/>
            <person name="Lindquist E.A."/>
            <person name="Lipzen A."/>
            <person name="Lundell T."/>
            <person name="Morin E."/>
            <person name="Murat C."/>
            <person name="Riley R."/>
            <person name="Ohm R."/>
            <person name="Sun H."/>
            <person name="Tunlid A."/>
            <person name="Henrissat B."/>
            <person name="Grigoriev I.V."/>
            <person name="Hibbett D.S."/>
            <person name="Martin F."/>
        </authorList>
    </citation>
    <scope>NUCLEOTIDE SEQUENCE [LARGE SCALE GENOMIC DNA]</scope>
    <source>
        <strain evidence="2">Ve08.2h10</strain>
    </source>
</reference>
<sequence>MALDYSSIPAKFVDVEQSFSHSHLILSHTCSCLSAQLTCVLLCLGIWNKPKLIKDEGIVKVSALPDIEGNDEVELVDGWDCVEQKFD</sequence>
<dbReference type="HOGENOM" id="CLU_009123_11_0_1"/>
<name>A0A0D0DQJ8_9AGAM</name>